<name>A0A2B7YRF1_POLH7</name>
<evidence type="ECO:0000313" key="1">
    <source>
        <dbReference type="EMBL" id="PGH23895.1"/>
    </source>
</evidence>
<protein>
    <submittedName>
        <fullName evidence="1">Uncharacterized protein</fullName>
    </submittedName>
</protein>
<evidence type="ECO:0000313" key="2">
    <source>
        <dbReference type="Proteomes" id="UP000224634"/>
    </source>
</evidence>
<sequence>MASMLLETGDGDEITYDDGDDNCQFGNSAGHSLKDDIYEMKRDVARLKYNIADLNCNIANLNRENQSLKPYLETGLKIRKEIQDTFSPGGHDKKIVVERRPAAHGGNIHVDVDAITEMEEISTNITDGWKQAFLKIYEIDYSFLHQNLPHLDMENLELFKIRASVKLLDTWSVPSREQAKKAIIQDCIFCLRIWEKWCETGMLTGRKPSLSGDFNHCVAKAKTAYK</sequence>
<dbReference type="EMBL" id="PDNA01000018">
    <property type="protein sequence ID" value="PGH23895.1"/>
    <property type="molecule type" value="Genomic_DNA"/>
</dbReference>
<gene>
    <name evidence="1" type="ORF">AJ80_01957</name>
</gene>
<organism evidence="1 2">
    <name type="scientific">Polytolypa hystricis (strain UAMH7299)</name>
    <dbReference type="NCBI Taxonomy" id="1447883"/>
    <lineage>
        <taxon>Eukaryota</taxon>
        <taxon>Fungi</taxon>
        <taxon>Dikarya</taxon>
        <taxon>Ascomycota</taxon>
        <taxon>Pezizomycotina</taxon>
        <taxon>Eurotiomycetes</taxon>
        <taxon>Eurotiomycetidae</taxon>
        <taxon>Onygenales</taxon>
        <taxon>Onygenales incertae sedis</taxon>
        <taxon>Polytolypa</taxon>
    </lineage>
</organism>
<comment type="caution">
    <text evidence="1">The sequence shown here is derived from an EMBL/GenBank/DDBJ whole genome shotgun (WGS) entry which is preliminary data.</text>
</comment>
<accession>A0A2B7YRF1</accession>
<dbReference type="Proteomes" id="UP000224634">
    <property type="component" value="Unassembled WGS sequence"/>
</dbReference>
<dbReference type="AlphaFoldDB" id="A0A2B7YRF1"/>
<keyword evidence="2" id="KW-1185">Reference proteome</keyword>
<dbReference type="Gene3D" id="1.20.5.170">
    <property type="match status" value="1"/>
</dbReference>
<proteinExistence type="predicted"/>
<reference evidence="1 2" key="1">
    <citation type="submission" date="2017-10" db="EMBL/GenBank/DDBJ databases">
        <title>Comparative genomics in systemic dimorphic fungi from Ajellomycetaceae.</title>
        <authorList>
            <person name="Munoz J.F."/>
            <person name="Mcewen J.G."/>
            <person name="Clay O.K."/>
            <person name="Cuomo C.A."/>
        </authorList>
    </citation>
    <scope>NUCLEOTIDE SEQUENCE [LARGE SCALE GENOMIC DNA]</scope>
    <source>
        <strain evidence="1 2">UAMH7299</strain>
    </source>
</reference>